<dbReference type="GeneID" id="100773839"/>
<keyword evidence="2" id="KW-0677">Repeat</keyword>
<dbReference type="InterPro" id="IPR050694">
    <property type="entry name" value="LRRC14/PRAME"/>
</dbReference>
<keyword evidence="3" id="KW-1185">Reference proteome</keyword>
<dbReference type="OrthoDB" id="9634549at2759"/>
<organism evidence="3 4">
    <name type="scientific">Cricetulus griseus</name>
    <name type="common">Chinese hamster</name>
    <name type="synonym">Cricetulus barabensis griseus</name>
    <dbReference type="NCBI Taxonomy" id="10029"/>
    <lineage>
        <taxon>Eukaryota</taxon>
        <taxon>Metazoa</taxon>
        <taxon>Chordata</taxon>
        <taxon>Craniata</taxon>
        <taxon>Vertebrata</taxon>
        <taxon>Euteleostomi</taxon>
        <taxon>Mammalia</taxon>
        <taxon>Eutheria</taxon>
        <taxon>Euarchontoglires</taxon>
        <taxon>Glires</taxon>
        <taxon>Rodentia</taxon>
        <taxon>Myomorpha</taxon>
        <taxon>Muroidea</taxon>
        <taxon>Cricetidae</taxon>
        <taxon>Cricetinae</taxon>
        <taxon>Cricetulus</taxon>
    </lineage>
</organism>
<reference evidence="3" key="2">
    <citation type="journal article" date="2020" name="Biotechnol. Bioeng.">
        <title>Chromosome-scale scaffolds for the Chinese hamster reference genome assembly to facilitate the study of the CHO epigenome.</title>
        <authorList>
            <person name="Hilliard W."/>
            <person name="MacDonald M."/>
            <person name="Lee K.H."/>
        </authorList>
    </citation>
    <scope>NUCLEOTIDE SEQUENCE [LARGE SCALE GENOMIC DNA]</scope>
    <source>
        <strain evidence="3">17A/GY</strain>
    </source>
</reference>
<reference evidence="4" key="3">
    <citation type="submission" date="2025-08" db="UniProtKB">
        <authorList>
            <consortium name="RefSeq"/>
        </authorList>
    </citation>
    <scope>IDENTIFICATION</scope>
    <source>
        <strain evidence="4">17A/GY</strain>
        <tissue evidence="4">Liver</tissue>
    </source>
</reference>
<dbReference type="PANTHER" id="PTHR14224:SF94">
    <property type="entry name" value="PRAME FAMILY MEMBER 12"/>
    <property type="match status" value="1"/>
</dbReference>
<dbReference type="KEGG" id="cge:100773839"/>
<protein>
    <submittedName>
        <fullName evidence="4">Oogenesin-2-like</fullName>
    </submittedName>
</protein>
<dbReference type="Gene3D" id="3.80.10.10">
    <property type="entry name" value="Ribonuclease Inhibitor"/>
    <property type="match status" value="1"/>
</dbReference>
<evidence type="ECO:0000256" key="1">
    <source>
        <dbReference type="ARBA" id="ARBA00022614"/>
    </source>
</evidence>
<evidence type="ECO:0000313" key="3">
    <source>
        <dbReference type="Proteomes" id="UP001108280"/>
    </source>
</evidence>
<dbReference type="SUPFAM" id="SSF52047">
    <property type="entry name" value="RNI-like"/>
    <property type="match status" value="1"/>
</dbReference>
<proteinExistence type="predicted"/>
<dbReference type="InterPro" id="IPR032675">
    <property type="entry name" value="LRR_dom_sf"/>
</dbReference>
<dbReference type="RefSeq" id="XP_027243485.2">
    <property type="nucleotide sequence ID" value="XM_027387684.2"/>
</dbReference>
<dbReference type="Proteomes" id="UP001108280">
    <property type="component" value="Chromosome 1"/>
</dbReference>
<dbReference type="PANTHER" id="PTHR14224">
    <property type="entry name" value="SIMILAR TO PREFERENTIALLY EXPRESSED ANTIGEN IN MELANOMA-LIKE 3"/>
    <property type="match status" value="1"/>
</dbReference>
<sequence>MSLQTPPTLLKQARQALLRNEELAISAVEQLPMELFTAVFQDAFKGRHNRMVKAMVAAWPFPCLPVGTLMKTPNLETFQAVLEGVDMQLARNFHPSCLRSPLESFSISGYFLTHYDLNCISRCQRLCELKHLAMRGVGLLATDSMPLKHLLETVAHTLQSLDLQGCGMEDSQLTDLIPALSRCTQLNKVNLYDNKFSVSILKDLLMHTANWSKMNGEQYPAPVECYDDFGVIDTEIFLYLCPELMDALRAQRQPKRIIFGTETCSQCGVRCVYDLGPRLCPCWQ</sequence>
<name>A0A9J7J1Y0_CRIGR</name>
<keyword evidence="1" id="KW-0433">Leucine-rich repeat</keyword>
<accession>A0A9J7J1Y0</accession>
<dbReference type="AlphaFoldDB" id="A0A9J7J1Y0"/>
<gene>
    <name evidence="4" type="primary">LOC100773839</name>
</gene>
<reference evidence="3" key="1">
    <citation type="journal article" date="2018" name="Biotechnol. Bioeng.">
        <title>A reference genome of the Chinese hamster based on a hybrid assembly strategy.</title>
        <authorList>
            <person name="Rupp O."/>
            <person name="MacDonald M.L."/>
            <person name="Li S."/>
            <person name="Dhiman H."/>
            <person name="Polson S."/>
            <person name="Griep S."/>
            <person name="Heffner K."/>
            <person name="Hernandez I."/>
            <person name="Brinkrolf K."/>
            <person name="Jadhav V."/>
            <person name="Samoudi M."/>
            <person name="Hao H."/>
            <person name="Kingham B."/>
            <person name="Goesmann A."/>
            <person name="Betenbaugh M.J."/>
            <person name="Lewis N.E."/>
            <person name="Borth N."/>
            <person name="Lee K.H."/>
        </authorList>
    </citation>
    <scope>NUCLEOTIDE SEQUENCE [LARGE SCALE GENOMIC DNA]</scope>
    <source>
        <strain evidence="3">17A/GY</strain>
    </source>
</reference>
<dbReference type="GO" id="GO:0005737">
    <property type="term" value="C:cytoplasm"/>
    <property type="evidence" value="ECO:0007669"/>
    <property type="project" value="TreeGrafter"/>
</dbReference>
<evidence type="ECO:0000313" key="4">
    <source>
        <dbReference type="RefSeq" id="XP_027243485.2"/>
    </source>
</evidence>
<evidence type="ECO:0000256" key="2">
    <source>
        <dbReference type="ARBA" id="ARBA00022737"/>
    </source>
</evidence>